<comment type="caution">
    <text evidence="1">The sequence shown here is derived from an EMBL/GenBank/DDBJ whole genome shotgun (WGS) entry which is preliminary data.</text>
</comment>
<gene>
    <name evidence="1" type="ORF">JI741_12295</name>
</gene>
<name>A0ABS1KR98_9BACT</name>
<protein>
    <submittedName>
        <fullName evidence="1">Transferase</fullName>
    </submittedName>
</protein>
<dbReference type="EMBL" id="JAERRB010000003">
    <property type="protein sequence ID" value="MBL0742005.1"/>
    <property type="molecule type" value="Genomic_DNA"/>
</dbReference>
<dbReference type="SUPFAM" id="SSF53335">
    <property type="entry name" value="S-adenosyl-L-methionine-dependent methyltransferases"/>
    <property type="match status" value="1"/>
</dbReference>
<dbReference type="Proteomes" id="UP000613030">
    <property type="component" value="Unassembled WGS sequence"/>
</dbReference>
<dbReference type="RefSeq" id="WP_202009717.1">
    <property type="nucleotide sequence ID" value="NZ_JAERRB010000003.1"/>
</dbReference>
<evidence type="ECO:0000313" key="2">
    <source>
        <dbReference type="Proteomes" id="UP000613030"/>
    </source>
</evidence>
<dbReference type="Gene3D" id="3.40.50.150">
    <property type="entry name" value="Vaccinia Virus protein VP39"/>
    <property type="match status" value="1"/>
</dbReference>
<keyword evidence="2" id="KW-1185">Reference proteome</keyword>
<dbReference type="InterPro" id="IPR029063">
    <property type="entry name" value="SAM-dependent_MTases_sf"/>
</dbReference>
<proteinExistence type="predicted"/>
<dbReference type="GO" id="GO:0016740">
    <property type="term" value="F:transferase activity"/>
    <property type="evidence" value="ECO:0007669"/>
    <property type="project" value="UniProtKB-KW"/>
</dbReference>
<sequence length="530" mass="61041">MYLLFPGRHQLLTHFQFDYIKNLAADGLGRAPDIQGLPLGNNRKLSAIIFAVTSANHSNTRRNPLPFYIRAMAIQEFGRTLGIPTFIYGVDDVGNLQSFGSYTLKRIHHESEGMFDLTPANTVVMCSTPVLELYEHQGFRILPAELEDRTTWKHTSAMPWDVVEWIAGEGRWETNENVKKHMHPSSFDLWKKYRLGDKVKLLFRDKMISDDGDITTTRDYNTYVRQMDEIALLKYQDTAPHIRKGRIGDIGCAVGSWIKLACGDERFRESDFYGIEVARHLFDICQQRKHNGEFANPFVFFSQRNAVTGLVFDRSSMNTIHTSSLTHEIESYGGRQELLQFIENRFQELAPGGIWVNRDVVGPESKNETVWMSLNQTDGRNDDFDKSFADRESLATYLKGLSTYAKFLRFARDFRKKEGYALSYALHEKNGESFVALKLSDACEFMSRKDYNDNWESEMHETFTFWSFSEWKQHLEDAGFAVLPESAAYTNDWIVKNRFEGKVTLFAEAGGQLQPLPYPVTNMMLLAEKR</sequence>
<keyword evidence="1" id="KW-0808">Transferase</keyword>
<organism evidence="1 2">
    <name type="scientific">Chryseolinea lacunae</name>
    <dbReference type="NCBI Taxonomy" id="2801331"/>
    <lineage>
        <taxon>Bacteria</taxon>
        <taxon>Pseudomonadati</taxon>
        <taxon>Bacteroidota</taxon>
        <taxon>Cytophagia</taxon>
        <taxon>Cytophagales</taxon>
        <taxon>Fulvivirgaceae</taxon>
        <taxon>Chryseolinea</taxon>
    </lineage>
</organism>
<reference evidence="1 2" key="1">
    <citation type="submission" date="2021-01" db="EMBL/GenBank/DDBJ databases">
        <title>Chryseolinea sp. Jin1 Genome sequencing and assembly.</title>
        <authorList>
            <person name="Kim I."/>
        </authorList>
    </citation>
    <scope>NUCLEOTIDE SEQUENCE [LARGE SCALE GENOMIC DNA]</scope>
    <source>
        <strain evidence="1 2">Jin1</strain>
    </source>
</reference>
<evidence type="ECO:0000313" key="1">
    <source>
        <dbReference type="EMBL" id="MBL0742005.1"/>
    </source>
</evidence>
<accession>A0ABS1KR98</accession>